<evidence type="ECO:0000256" key="1">
    <source>
        <dbReference type="ARBA" id="ARBA00005194"/>
    </source>
</evidence>
<evidence type="ECO:0000256" key="8">
    <source>
        <dbReference type="RuleBase" id="RU364072"/>
    </source>
</evidence>
<comment type="pathway">
    <text evidence="1 8">Lipid metabolism; fatty acid biosynthesis.</text>
</comment>
<dbReference type="CDD" id="cd06850">
    <property type="entry name" value="biotinyl_domain"/>
    <property type="match status" value="1"/>
</dbReference>
<keyword evidence="5 8" id="KW-0443">Lipid metabolism</keyword>
<evidence type="ECO:0000256" key="7">
    <source>
        <dbReference type="ARBA" id="ARBA00023267"/>
    </source>
</evidence>
<dbReference type="PANTHER" id="PTHR45266:SF3">
    <property type="entry name" value="OXALOACETATE DECARBOXYLASE ALPHA CHAIN"/>
    <property type="match status" value="1"/>
</dbReference>
<feature type="domain" description="Lipoyl-binding" evidence="9">
    <location>
        <begin position="75"/>
        <end position="151"/>
    </location>
</feature>
<evidence type="ECO:0000256" key="6">
    <source>
        <dbReference type="ARBA" id="ARBA00023160"/>
    </source>
</evidence>
<evidence type="ECO:0000259" key="9">
    <source>
        <dbReference type="PROSITE" id="PS50968"/>
    </source>
</evidence>
<evidence type="ECO:0000256" key="4">
    <source>
        <dbReference type="ARBA" id="ARBA00022832"/>
    </source>
</evidence>
<keyword evidence="6 8" id="KW-0275">Fatty acid biosynthesis</keyword>
<dbReference type="Gene3D" id="2.40.50.100">
    <property type="match status" value="1"/>
</dbReference>
<dbReference type="EMBL" id="FMWK01000007">
    <property type="protein sequence ID" value="SCZ79117.1"/>
    <property type="molecule type" value="Genomic_DNA"/>
</dbReference>
<dbReference type="GO" id="GO:0006633">
    <property type="term" value="P:fatty acid biosynthetic process"/>
    <property type="evidence" value="ECO:0007669"/>
    <property type="project" value="UniProtKB-UniPathway"/>
</dbReference>
<keyword evidence="3 8" id="KW-0444">Lipid biosynthesis</keyword>
<dbReference type="Pfam" id="PF00364">
    <property type="entry name" value="Biotin_lipoyl"/>
    <property type="match status" value="1"/>
</dbReference>
<name>A0A1G5RYV9_PSEXY</name>
<dbReference type="InterPro" id="IPR001882">
    <property type="entry name" value="Biotin_BS"/>
</dbReference>
<dbReference type="UniPathway" id="UPA00094"/>
<evidence type="ECO:0000313" key="10">
    <source>
        <dbReference type="EMBL" id="SCZ79117.1"/>
    </source>
</evidence>
<organism evidence="10 11">
    <name type="scientific">Pseudobutyrivibrio xylanivorans</name>
    <dbReference type="NCBI Taxonomy" id="185007"/>
    <lineage>
        <taxon>Bacteria</taxon>
        <taxon>Bacillati</taxon>
        <taxon>Bacillota</taxon>
        <taxon>Clostridia</taxon>
        <taxon>Lachnospirales</taxon>
        <taxon>Lachnospiraceae</taxon>
        <taxon>Pseudobutyrivibrio</taxon>
    </lineage>
</organism>
<dbReference type="AlphaFoldDB" id="A0A1G5RYV9"/>
<accession>A0A1G5RYV9</accession>
<dbReference type="NCBIfam" id="TIGR00531">
    <property type="entry name" value="BCCP"/>
    <property type="match status" value="1"/>
</dbReference>
<sequence length="152" mass="16779">MDTKEIKELLKAFDESGSSYFQIKQDGVEIKFKKPSEAQTIMVSQDVATKSNIVEMPLPKTAVSTEEQEQEEPDGDLVLAPLVGVFYSAPSPEDKPYVQVGDKVKSGQVLCLIEAMKMMSEITAPRDGVIKSIYAKNQDVVGFEDQLFLIGD</sequence>
<dbReference type="RefSeq" id="WP_090162625.1">
    <property type="nucleotide sequence ID" value="NZ_FMWK01000007.1"/>
</dbReference>
<dbReference type="InterPro" id="IPR001249">
    <property type="entry name" value="AcCoA_biotinCC"/>
</dbReference>
<evidence type="ECO:0000256" key="3">
    <source>
        <dbReference type="ARBA" id="ARBA00022516"/>
    </source>
</evidence>
<dbReference type="PROSITE" id="PS50968">
    <property type="entry name" value="BIOTINYL_LIPOYL"/>
    <property type="match status" value="1"/>
</dbReference>
<evidence type="ECO:0000256" key="5">
    <source>
        <dbReference type="ARBA" id="ARBA00023098"/>
    </source>
</evidence>
<dbReference type="GO" id="GO:0003989">
    <property type="term" value="F:acetyl-CoA carboxylase activity"/>
    <property type="evidence" value="ECO:0007669"/>
    <property type="project" value="InterPro"/>
</dbReference>
<reference evidence="10 11" key="1">
    <citation type="submission" date="2016-10" db="EMBL/GenBank/DDBJ databases">
        <authorList>
            <person name="de Groot N.N."/>
        </authorList>
    </citation>
    <scope>NUCLEOTIDE SEQUENCE [LARGE SCALE GENOMIC DNA]</scope>
    <source>
        <strain evidence="10 11">DSM 10317</strain>
    </source>
</reference>
<dbReference type="SUPFAM" id="SSF51230">
    <property type="entry name" value="Single hybrid motif"/>
    <property type="match status" value="1"/>
</dbReference>
<gene>
    <name evidence="10" type="ORF">SAMN02910350_01619</name>
</gene>
<comment type="function">
    <text evidence="8">This protein is a component of the acetyl coenzyme A carboxylase complex; first, biotin carboxylase catalyzes the carboxylation of the carrier protein and then the transcarboxylase transfers the carboxyl group to form malonyl-CoA.</text>
</comment>
<dbReference type="PRINTS" id="PR01071">
    <property type="entry name" value="ACOABIOTINCC"/>
</dbReference>
<dbReference type="InterPro" id="IPR050709">
    <property type="entry name" value="Biotin_Carboxyl_Carrier/Decarb"/>
</dbReference>
<evidence type="ECO:0000313" key="11">
    <source>
        <dbReference type="Proteomes" id="UP000199428"/>
    </source>
</evidence>
<keyword evidence="4 8" id="KW-0276">Fatty acid metabolism</keyword>
<keyword evidence="7 8" id="KW-0092">Biotin</keyword>
<dbReference type="GO" id="GO:0009317">
    <property type="term" value="C:acetyl-CoA carboxylase complex"/>
    <property type="evidence" value="ECO:0007669"/>
    <property type="project" value="InterPro"/>
</dbReference>
<dbReference type="InterPro" id="IPR011053">
    <property type="entry name" value="Single_hybrid_motif"/>
</dbReference>
<dbReference type="Proteomes" id="UP000199428">
    <property type="component" value="Unassembled WGS sequence"/>
</dbReference>
<dbReference type="FunFam" id="2.40.50.100:FF:000003">
    <property type="entry name" value="Acetyl-CoA carboxylase biotin carboxyl carrier protein"/>
    <property type="match status" value="1"/>
</dbReference>
<evidence type="ECO:0000256" key="2">
    <source>
        <dbReference type="ARBA" id="ARBA00017562"/>
    </source>
</evidence>
<dbReference type="PROSITE" id="PS00188">
    <property type="entry name" value="BIOTIN"/>
    <property type="match status" value="1"/>
</dbReference>
<dbReference type="InterPro" id="IPR000089">
    <property type="entry name" value="Biotin_lipoyl"/>
</dbReference>
<proteinExistence type="predicted"/>
<dbReference type="PANTHER" id="PTHR45266">
    <property type="entry name" value="OXALOACETATE DECARBOXYLASE ALPHA CHAIN"/>
    <property type="match status" value="1"/>
</dbReference>
<protein>
    <recommendedName>
        <fullName evidence="2 8">Biotin carboxyl carrier protein of acetyl-CoA carboxylase</fullName>
    </recommendedName>
</protein>